<dbReference type="CGD" id="CAL0000192113">
    <property type="gene designation" value="orf19.6604"/>
</dbReference>
<dbReference type="KEGG" id="cal:CAALFM_CR09580CA"/>
<dbReference type="eggNOG" id="ENOG502RY9B">
    <property type="taxonomic scope" value="Eukaryota"/>
</dbReference>
<dbReference type="RefSeq" id="XP_019331118.1">
    <property type="nucleotide sequence ID" value="XM_019475573.1"/>
</dbReference>
<dbReference type="InParanoid" id="A0A1D8PU09"/>
<dbReference type="EMBL" id="CP017630">
    <property type="protein sequence ID" value="AOW31616.1"/>
    <property type="molecule type" value="Genomic_DNA"/>
</dbReference>
<dbReference type="STRING" id="237561.A0A1D8PU09"/>
<dbReference type="OMA" id="PCQLNNN"/>
<proteinExistence type="predicted"/>
<evidence type="ECO:0000313" key="2">
    <source>
        <dbReference type="EMBL" id="AOW31616.1"/>
    </source>
</evidence>
<gene>
    <name evidence="2" type="ordered locus">CAALFM_CR09580CA</name>
    <name evidence="1" type="ordered locus">orf19.6604</name>
</gene>
<reference evidence="2 3" key="3">
    <citation type="journal article" date="2013" name="Genome Biol.">
        <title>Assembly of a phased diploid Candida albicans genome facilitates allele-specific measurements and provides a simple model for repeat and indel structure.</title>
        <authorList>
            <person name="Muzzey D."/>
            <person name="Schwartz K."/>
            <person name="Weissman J.S."/>
            <person name="Sherlock G."/>
        </authorList>
    </citation>
    <scope>NUCLEOTIDE SEQUENCE [LARGE SCALE GENOMIC DNA]</scope>
    <source>
        <strain evidence="3">SC5314 / ATCC MYA-2876</strain>
    </source>
</reference>
<evidence type="ECO:0000313" key="3">
    <source>
        <dbReference type="Proteomes" id="UP000000559"/>
    </source>
</evidence>
<dbReference type="OrthoDB" id="3980818at2759"/>
<reference evidence="2 3" key="1">
    <citation type="journal article" date="2004" name="Proc. Natl. Acad. Sci. U.S.A.">
        <title>The diploid genome sequence of Candida albicans.</title>
        <authorList>
            <person name="Jones T."/>
            <person name="Federspiel N.A."/>
            <person name="Chibana H."/>
            <person name="Dungan J."/>
            <person name="Kalman S."/>
            <person name="Magee B.B."/>
            <person name="Newport G."/>
            <person name="Thorstenson Y.R."/>
            <person name="Agabian N."/>
            <person name="Magee P.T."/>
            <person name="Davis R.W."/>
            <person name="Scherer S."/>
        </authorList>
    </citation>
    <scope>NUCLEOTIDE SEQUENCE [LARGE SCALE GENOMIC DNA]</scope>
    <source>
        <strain evidence="3">SC5314 / ATCC MYA-2876</strain>
    </source>
</reference>
<organism evidence="2 3">
    <name type="scientific">Candida albicans (strain SC5314 / ATCC MYA-2876)</name>
    <name type="common">Yeast</name>
    <dbReference type="NCBI Taxonomy" id="237561"/>
    <lineage>
        <taxon>Eukaryota</taxon>
        <taxon>Fungi</taxon>
        <taxon>Dikarya</taxon>
        <taxon>Ascomycota</taxon>
        <taxon>Saccharomycotina</taxon>
        <taxon>Pichiomycetes</taxon>
        <taxon>Debaryomycetaceae</taxon>
        <taxon>Candida/Lodderomyces clade</taxon>
        <taxon>Candida</taxon>
    </lineage>
</organism>
<dbReference type="InterPro" id="IPR038605">
    <property type="entry name" value="Pba1_sf"/>
</dbReference>
<sequence>MKKKKFYKYRTQNSRGGGKLPKHKTLSLSSFSSSSSSFPFYYYLLLIINYNNYTTIMPITDPRISRHILTDEDESDEDEYYKQLRMVGNQDYQPTITIELNDNNMVTSTNANASGTANKIKSIIILPPNLSIIQTELIKLGLVKSIGSISIEFPDLYLHDSSNNITTNRRIRKEREIQAEIVHGNGNTNDNNHNTDMDYNYGDQLYRTVNKRENLNNRFYPELTIPIMYSNNEDEDGDVDIDEDSNSNSNGVAIITFPRFMNTKLYNLLSRKISITLNEWINNLNWIVLTPCQLNNNSETINKLIINKINPTNTHGFSILDQIPDLAPPHSFSGITASITSQLDLFNNINIIILFLNCEGSPGYEIFDNETIINICYILIQFLNLKNHDGDNYGDKFLNNISNAIRNVNRPSNSGMYI</sequence>
<keyword evidence="3" id="KW-1185">Reference proteome</keyword>
<accession>A0A1D8PU09</accession>
<dbReference type="VEuPathDB" id="FungiDB:CR_09580C_A"/>
<protein>
    <submittedName>
        <fullName evidence="2">Uncharacterized protein</fullName>
    </submittedName>
</protein>
<evidence type="ECO:0000313" key="1">
    <source>
        <dbReference type="CGD" id="CAL0000192113"/>
    </source>
</evidence>
<dbReference type="Proteomes" id="UP000000559">
    <property type="component" value="Chromosome R"/>
</dbReference>
<dbReference type="AlphaFoldDB" id="A0A1D8PU09"/>
<name>A0A1D8PU09_CANAL</name>
<dbReference type="Gene3D" id="3.40.50.12120">
    <property type="entry name" value="POC1 chaperone"/>
    <property type="match status" value="1"/>
</dbReference>
<dbReference type="GeneID" id="3647097"/>
<reference evidence="2 3" key="2">
    <citation type="journal article" date="2007" name="Genome Biol.">
        <title>Assembly of the Candida albicans genome into sixteen supercontigs aligned on the eight chromosomes.</title>
        <authorList>
            <person name="van het Hoog M."/>
            <person name="Rast T.J."/>
            <person name="Martchenko M."/>
            <person name="Grindle S."/>
            <person name="Dignard D."/>
            <person name="Hogues H."/>
            <person name="Cuomo C."/>
            <person name="Berriman M."/>
            <person name="Scherer S."/>
            <person name="Magee B.B."/>
            <person name="Whiteway M."/>
            <person name="Chibana H."/>
            <person name="Nantel A."/>
            <person name="Magee P.T."/>
        </authorList>
    </citation>
    <scope>GENOME REANNOTATION</scope>
    <source>
        <strain evidence="3">SC5314 / ATCC MYA-2876</strain>
    </source>
</reference>